<reference evidence="5 6" key="1">
    <citation type="submission" date="2016-11" db="EMBL/GenBank/DDBJ databases">
        <authorList>
            <person name="Jaros S."/>
            <person name="Januszkiewicz K."/>
            <person name="Wedrychowicz H."/>
        </authorList>
    </citation>
    <scope>NUCLEOTIDE SEQUENCE [LARGE SCALE GENOMIC DNA]</scope>
    <source>
        <strain evidence="5 6">DSM 15929</strain>
    </source>
</reference>
<evidence type="ECO:0000313" key="6">
    <source>
        <dbReference type="Proteomes" id="UP000184386"/>
    </source>
</evidence>
<dbReference type="SUPFAM" id="SSF46785">
    <property type="entry name" value="Winged helix' DNA-binding domain"/>
    <property type="match status" value="1"/>
</dbReference>
<evidence type="ECO:0000259" key="4">
    <source>
        <dbReference type="PROSITE" id="PS50995"/>
    </source>
</evidence>
<gene>
    <name evidence="5" type="ORF">SAMN02745136_00677</name>
</gene>
<dbReference type="PANTHER" id="PTHR42756:SF1">
    <property type="entry name" value="TRANSCRIPTIONAL REPRESSOR OF EMRAB OPERON"/>
    <property type="match status" value="1"/>
</dbReference>
<keyword evidence="2 5" id="KW-0238">DNA-binding</keyword>
<keyword evidence="1" id="KW-0805">Transcription regulation</keyword>
<proteinExistence type="predicted"/>
<dbReference type="PANTHER" id="PTHR42756">
    <property type="entry name" value="TRANSCRIPTIONAL REGULATOR, MARR"/>
    <property type="match status" value="1"/>
</dbReference>
<dbReference type="InterPro" id="IPR036388">
    <property type="entry name" value="WH-like_DNA-bd_sf"/>
</dbReference>
<dbReference type="SMART" id="SM00347">
    <property type="entry name" value="HTH_MARR"/>
    <property type="match status" value="1"/>
</dbReference>
<dbReference type="GO" id="GO:0003700">
    <property type="term" value="F:DNA-binding transcription factor activity"/>
    <property type="evidence" value="ECO:0007669"/>
    <property type="project" value="InterPro"/>
</dbReference>
<dbReference type="Gene3D" id="1.10.10.10">
    <property type="entry name" value="Winged helix-like DNA-binding domain superfamily/Winged helix DNA-binding domain"/>
    <property type="match status" value="1"/>
</dbReference>
<organism evidence="5 6">
    <name type="scientific">Anaerocolumna jejuensis DSM 15929</name>
    <dbReference type="NCBI Taxonomy" id="1121322"/>
    <lineage>
        <taxon>Bacteria</taxon>
        <taxon>Bacillati</taxon>
        <taxon>Bacillota</taxon>
        <taxon>Clostridia</taxon>
        <taxon>Lachnospirales</taxon>
        <taxon>Lachnospiraceae</taxon>
        <taxon>Anaerocolumna</taxon>
    </lineage>
</organism>
<dbReference type="OrthoDB" id="3237509at2"/>
<dbReference type="RefSeq" id="WP_073272859.1">
    <property type="nucleotide sequence ID" value="NZ_FRAC01000006.1"/>
</dbReference>
<keyword evidence="3" id="KW-0804">Transcription</keyword>
<dbReference type="GO" id="GO:0003677">
    <property type="term" value="F:DNA binding"/>
    <property type="evidence" value="ECO:0007669"/>
    <property type="project" value="UniProtKB-KW"/>
</dbReference>
<keyword evidence="6" id="KW-1185">Reference proteome</keyword>
<feature type="domain" description="HTH marR-type" evidence="4">
    <location>
        <begin position="1"/>
        <end position="136"/>
    </location>
</feature>
<dbReference type="STRING" id="1121322.SAMN02745136_00677"/>
<dbReference type="InterPro" id="IPR000835">
    <property type="entry name" value="HTH_MarR-typ"/>
</dbReference>
<evidence type="ECO:0000313" key="5">
    <source>
        <dbReference type="EMBL" id="SHJ65644.1"/>
    </source>
</evidence>
<dbReference type="Pfam" id="PF12802">
    <property type="entry name" value="MarR_2"/>
    <property type="match status" value="1"/>
</dbReference>
<dbReference type="InterPro" id="IPR036390">
    <property type="entry name" value="WH_DNA-bd_sf"/>
</dbReference>
<accession>A0A1M6L3C8</accession>
<dbReference type="PROSITE" id="PS50995">
    <property type="entry name" value="HTH_MARR_2"/>
    <property type="match status" value="1"/>
</dbReference>
<dbReference type="AlphaFoldDB" id="A0A1M6L3C8"/>
<dbReference type="Proteomes" id="UP000184386">
    <property type="component" value="Unassembled WGS sequence"/>
</dbReference>
<dbReference type="EMBL" id="FRAC01000006">
    <property type="protein sequence ID" value="SHJ65644.1"/>
    <property type="molecule type" value="Genomic_DNA"/>
</dbReference>
<evidence type="ECO:0000256" key="3">
    <source>
        <dbReference type="ARBA" id="ARBA00023163"/>
    </source>
</evidence>
<sequence length="143" mass="16400">MDYRKLAEEEICIINFSHSKDFFSAVEPINKGEDGVLLWMHYNKKNNVFAGELAENLGLSSGRIANILKNLEKKKYIVRGSDAKDMRKVSVILTDNGRVHITGVYQKAIDQHEKIFRALGERDSLEFIRILKRGHELILEGKI</sequence>
<name>A0A1M6L3C8_9FIRM</name>
<evidence type="ECO:0000256" key="1">
    <source>
        <dbReference type="ARBA" id="ARBA00023015"/>
    </source>
</evidence>
<protein>
    <submittedName>
        <fullName evidence="5">DNA-binding transcriptional regulator, MarR family</fullName>
    </submittedName>
</protein>
<evidence type="ECO:0000256" key="2">
    <source>
        <dbReference type="ARBA" id="ARBA00023125"/>
    </source>
</evidence>